<dbReference type="InterPro" id="IPR003660">
    <property type="entry name" value="HAMP_dom"/>
</dbReference>
<dbReference type="AlphaFoldDB" id="A0AA89CTM9"/>
<dbReference type="Gene3D" id="3.30.565.10">
    <property type="entry name" value="Histidine kinase-like ATPase, C-terminal domain"/>
    <property type="match status" value="1"/>
</dbReference>
<evidence type="ECO:0000256" key="1">
    <source>
        <dbReference type="ARBA" id="ARBA00000085"/>
    </source>
</evidence>
<dbReference type="SUPFAM" id="SSF47384">
    <property type="entry name" value="Homodimeric domain of signal transducing histidine kinase"/>
    <property type="match status" value="1"/>
</dbReference>
<dbReference type="PRINTS" id="PR00344">
    <property type="entry name" value="BCTRLSENSOR"/>
</dbReference>
<evidence type="ECO:0000256" key="8">
    <source>
        <dbReference type="ARBA" id="ARBA00022840"/>
    </source>
</evidence>
<dbReference type="CDD" id="cd00082">
    <property type="entry name" value="HisKA"/>
    <property type="match status" value="1"/>
</dbReference>
<name>A0AA89CTM9_CLONO</name>
<dbReference type="Pfam" id="PF02518">
    <property type="entry name" value="HATPase_c"/>
    <property type="match status" value="1"/>
</dbReference>
<organism evidence="14 15">
    <name type="scientific">Clostridium novyi A str. 4570</name>
    <dbReference type="NCBI Taxonomy" id="1444290"/>
    <lineage>
        <taxon>Bacteria</taxon>
        <taxon>Bacillati</taxon>
        <taxon>Bacillota</taxon>
        <taxon>Clostridia</taxon>
        <taxon>Eubacteriales</taxon>
        <taxon>Clostridiaceae</taxon>
        <taxon>Clostridium</taxon>
    </lineage>
</organism>
<dbReference type="SUPFAM" id="SSF55874">
    <property type="entry name" value="ATPase domain of HSP90 chaperone/DNA topoisomerase II/histidine kinase"/>
    <property type="match status" value="1"/>
</dbReference>
<dbReference type="GO" id="GO:0016020">
    <property type="term" value="C:membrane"/>
    <property type="evidence" value="ECO:0007669"/>
    <property type="project" value="UniProtKB-SubCell"/>
</dbReference>
<dbReference type="InterPro" id="IPR050351">
    <property type="entry name" value="BphY/WalK/GraS-like"/>
</dbReference>
<evidence type="ECO:0000256" key="7">
    <source>
        <dbReference type="ARBA" id="ARBA00022777"/>
    </source>
</evidence>
<evidence type="ECO:0000259" key="12">
    <source>
        <dbReference type="PROSITE" id="PS50109"/>
    </source>
</evidence>
<dbReference type="GO" id="GO:0000155">
    <property type="term" value="F:phosphorelay sensor kinase activity"/>
    <property type="evidence" value="ECO:0007669"/>
    <property type="project" value="InterPro"/>
</dbReference>
<dbReference type="GO" id="GO:0005524">
    <property type="term" value="F:ATP binding"/>
    <property type="evidence" value="ECO:0007669"/>
    <property type="project" value="UniProtKB-KW"/>
</dbReference>
<dbReference type="PANTHER" id="PTHR42878">
    <property type="entry name" value="TWO-COMPONENT HISTIDINE KINASE"/>
    <property type="match status" value="1"/>
</dbReference>
<dbReference type="Gene3D" id="1.10.8.500">
    <property type="entry name" value="HAMP domain in histidine kinase"/>
    <property type="match status" value="1"/>
</dbReference>
<dbReference type="Gene3D" id="1.10.287.130">
    <property type="match status" value="1"/>
</dbReference>
<dbReference type="InterPro" id="IPR004358">
    <property type="entry name" value="Sig_transdc_His_kin-like_C"/>
</dbReference>
<accession>A0AA89CTM9</accession>
<comment type="subcellular location">
    <subcellularLocation>
        <location evidence="2">Membrane</location>
    </subcellularLocation>
</comment>
<comment type="caution">
    <text evidence="14">The sequence shown here is derived from an EMBL/GenBank/DDBJ whole genome shotgun (WGS) entry which is preliminary data.</text>
</comment>
<dbReference type="InterPro" id="IPR005467">
    <property type="entry name" value="His_kinase_dom"/>
</dbReference>
<gene>
    <name evidence="14" type="ORF">Z969_05875</name>
</gene>
<dbReference type="EMBL" id="JDRX01000010">
    <property type="protein sequence ID" value="KGN02296.1"/>
    <property type="molecule type" value="Genomic_DNA"/>
</dbReference>
<evidence type="ECO:0000256" key="2">
    <source>
        <dbReference type="ARBA" id="ARBA00004370"/>
    </source>
</evidence>
<dbReference type="SMART" id="SM00388">
    <property type="entry name" value="HisKA"/>
    <property type="match status" value="1"/>
</dbReference>
<dbReference type="SMART" id="SM00387">
    <property type="entry name" value="HATPase_c"/>
    <property type="match status" value="1"/>
</dbReference>
<dbReference type="Pfam" id="PF00672">
    <property type="entry name" value="HAMP"/>
    <property type="match status" value="1"/>
</dbReference>
<evidence type="ECO:0000313" key="15">
    <source>
        <dbReference type="Proteomes" id="UP000030016"/>
    </source>
</evidence>
<dbReference type="InterPro" id="IPR036097">
    <property type="entry name" value="HisK_dim/P_sf"/>
</dbReference>
<evidence type="ECO:0000256" key="11">
    <source>
        <dbReference type="SAM" id="Phobius"/>
    </source>
</evidence>
<comment type="catalytic activity">
    <reaction evidence="1">
        <text>ATP + protein L-histidine = ADP + protein N-phospho-L-histidine.</text>
        <dbReference type="EC" id="2.7.13.3"/>
    </reaction>
</comment>
<evidence type="ECO:0000256" key="3">
    <source>
        <dbReference type="ARBA" id="ARBA00012438"/>
    </source>
</evidence>
<dbReference type="EC" id="2.7.13.3" evidence="3"/>
<protein>
    <recommendedName>
        <fullName evidence="3">histidine kinase</fullName>
        <ecNumber evidence="3">2.7.13.3</ecNumber>
    </recommendedName>
</protein>
<dbReference type="InterPro" id="IPR036890">
    <property type="entry name" value="HATPase_C_sf"/>
</dbReference>
<evidence type="ECO:0000256" key="6">
    <source>
        <dbReference type="ARBA" id="ARBA00022741"/>
    </source>
</evidence>
<dbReference type="GO" id="GO:0030295">
    <property type="term" value="F:protein kinase activator activity"/>
    <property type="evidence" value="ECO:0007669"/>
    <property type="project" value="TreeGrafter"/>
</dbReference>
<feature type="transmembrane region" description="Helical" evidence="11">
    <location>
        <begin position="12"/>
        <end position="33"/>
    </location>
</feature>
<keyword evidence="11" id="KW-1133">Transmembrane helix</keyword>
<keyword evidence="5" id="KW-0808">Transferase</keyword>
<keyword evidence="11" id="KW-0812">Transmembrane</keyword>
<dbReference type="GO" id="GO:0000156">
    <property type="term" value="F:phosphorelay response regulator activity"/>
    <property type="evidence" value="ECO:0007669"/>
    <property type="project" value="TreeGrafter"/>
</dbReference>
<evidence type="ECO:0000313" key="14">
    <source>
        <dbReference type="EMBL" id="KGN02296.1"/>
    </source>
</evidence>
<dbReference type="Pfam" id="PF00512">
    <property type="entry name" value="HisKA"/>
    <property type="match status" value="1"/>
</dbReference>
<dbReference type="CDD" id="cd06225">
    <property type="entry name" value="HAMP"/>
    <property type="match status" value="1"/>
</dbReference>
<keyword evidence="4" id="KW-0597">Phosphoprotein</keyword>
<evidence type="ECO:0000256" key="4">
    <source>
        <dbReference type="ARBA" id="ARBA00022553"/>
    </source>
</evidence>
<dbReference type="PANTHER" id="PTHR42878:SF7">
    <property type="entry name" value="SENSOR HISTIDINE KINASE GLRK"/>
    <property type="match status" value="1"/>
</dbReference>
<keyword evidence="10 11" id="KW-0472">Membrane</keyword>
<dbReference type="CDD" id="cd00075">
    <property type="entry name" value="HATPase"/>
    <property type="match status" value="1"/>
</dbReference>
<dbReference type="PROSITE" id="PS50885">
    <property type="entry name" value="HAMP"/>
    <property type="match status" value="1"/>
</dbReference>
<keyword evidence="7" id="KW-0418">Kinase</keyword>
<proteinExistence type="predicted"/>
<dbReference type="PROSITE" id="PS50109">
    <property type="entry name" value="HIS_KIN"/>
    <property type="match status" value="1"/>
</dbReference>
<feature type="domain" description="Histidine kinase" evidence="12">
    <location>
        <begin position="250"/>
        <end position="464"/>
    </location>
</feature>
<reference evidence="14 15" key="1">
    <citation type="submission" date="2014-01" db="EMBL/GenBank/DDBJ databases">
        <title>Plasmidome dynamics in the species complex Clostridium novyi sensu lato converts strains of independent lineages into distinctly different pathogens.</title>
        <authorList>
            <person name="Skarin H."/>
            <person name="Segerman B."/>
        </authorList>
    </citation>
    <scope>NUCLEOTIDE SEQUENCE [LARGE SCALE GENOMIC DNA]</scope>
    <source>
        <strain evidence="14 15">4570</strain>
    </source>
</reference>
<keyword evidence="9" id="KW-0902">Two-component regulatory system</keyword>
<dbReference type="Gene3D" id="3.30.450.20">
    <property type="entry name" value="PAS domain"/>
    <property type="match status" value="1"/>
</dbReference>
<feature type="domain" description="HAMP" evidence="13">
    <location>
        <begin position="190"/>
        <end position="242"/>
    </location>
</feature>
<feature type="transmembrane region" description="Helical" evidence="11">
    <location>
        <begin position="166"/>
        <end position="188"/>
    </location>
</feature>
<dbReference type="SUPFAM" id="SSF158472">
    <property type="entry name" value="HAMP domain-like"/>
    <property type="match status" value="1"/>
</dbReference>
<keyword evidence="6" id="KW-0547">Nucleotide-binding</keyword>
<dbReference type="InterPro" id="IPR003661">
    <property type="entry name" value="HisK_dim/P_dom"/>
</dbReference>
<evidence type="ECO:0000256" key="5">
    <source>
        <dbReference type="ARBA" id="ARBA00022679"/>
    </source>
</evidence>
<evidence type="ECO:0000256" key="9">
    <source>
        <dbReference type="ARBA" id="ARBA00023012"/>
    </source>
</evidence>
<keyword evidence="8" id="KW-0067">ATP-binding</keyword>
<sequence length="465" mass="52214">MNLKSIRNKVTLSYIGIIIFTVIISQIIVLTSIKKYFYDNAKELLKNQITLSAEFYNTYLSSIDLKQNVANDVDIFWKNTSAEVQILDTKGNMLMDSMGYSANDITTSKDFNEALLGNLGLSIHKASDSNENIMSISMPLKKGETIQGVLRFVSSLNKIDNHIRSIAFYFMIVAIIVIIISSIVSLVISRKLTHPLKEITEGAELFASGKFKEKITKSSNDEFGKLTDTLNYMAQEILKNERLKTEFIASISHELRTPLTSIKGWTVALSLCDPNNKSEFEDGLKIIEEETDRLSNLVEELLDFSKLSSGKITLKKDYVDIHELLKYLQKQLQPRASKDNINLSLECKNEIPNIYADINRLKQSFMNILDNALKFTSSHGEVKITLSSNKDSVIISIKDNGCGIPLDDLPRVTEKFYKGQNSKSKNGIGLSICNEIISLHNGNLQILSEENKGTEVIVCLPFVDL</sequence>
<evidence type="ECO:0000256" key="10">
    <source>
        <dbReference type="ARBA" id="ARBA00023136"/>
    </source>
</evidence>
<dbReference type="Proteomes" id="UP000030016">
    <property type="component" value="Unassembled WGS sequence"/>
</dbReference>
<dbReference type="GO" id="GO:0007234">
    <property type="term" value="P:osmosensory signaling via phosphorelay pathway"/>
    <property type="evidence" value="ECO:0007669"/>
    <property type="project" value="TreeGrafter"/>
</dbReference>
<dbReference type="InterPro" id="IPR003594">
    <property type="entry name" value="HATPase_dom"/>
</dbReference>
<evidence type="ECO:0000259" key="13">
    <source>
        <dbReference type="PROSITE" id="PS50885"/>
    </source>
</evidence>
<dbReference type="FunFam" id="3.30.565.10:FF:000006">
    <property type="entry name" value="Sensor histidine kinase WalK"/>
    <property type="match status" value="1"/>
</dbReference>
<dbReference type="SMART" id="SM00304">
    <property type="entry name" value="HAMP"/>
    <property type="match status" value="1"/>
</dbReference>
<dbReference type="FunFam" id="1.10.287.130:FF:000001">
    <property type="entry name" value="Two-component sensor histidine kinase"/>
    <property type="match status" value="1"/>
</dbReference>